<reference evidence="1 2" key="1">
    <citation type="journal article" date="2017" name="Water Res.">
        <title>Discovery and metagenomic analysis of an anammox bacterial enrichment related to Candidatus "Brocadia caroliniensis" in a full-scale glycerol-fed nitritation-denitritation separate centrate treatment process.</title>
        <authorList>
            <person name="Park H."/>
            <person name="Brotto A.C."/>
            <person name="van Loosdrecht M.C."/>
            <person name="Chandran K."/>
        </authorList>
    </citation>
    <scope>NUCLEOTIDE SEQUENCE [LARGE SCALE GENOMIC DNA]</scope>
    <source>
        <strain evidence="1">26THWARD</strain>
    </source>
</reference>
<evidence type="ECO:0000313" key="1">
    <source>
        <dbReference type="EMBL" id="OOP57238.1"/>
    </source>
</evidence>
<gene>
    <name evidence="1" type="ORF">AYP45_04435</name>
</gene>
<comment type="caution">
    <text evidence="1">The sequence shown here is derived from an EMBL/GenBank/DDBJ whole genome shotgun (WGS) entry which is preliminary data.</text>
</comment>
<organism evidence="1 2">
    <name type="scientific">Candidatus Brocadia carolinensis</name>
    <dbReference type="NCBI Taxonomy" id="1004156"/>
    <lineage>
        <taxon>Bacteria</taxon>
        <taxon>Pseudomonadati</taxon>
        <taxon>Planctomycetota</taxon>
        <taxon>Candidatus Brocadiia</taxon>
        <taxon>Candidatus Brocadiales</taxon>
        <taxon>Candidatus Brocadiaceae</taxon>
        <taxon>Candidatus Brocadia</taxon>
    </lineage>
</organism>
<dbReference type="AlphaFoldDB" id="A0A1V4AVU1"/>
<name>A0A1V4AVU1_9BACT</name>
<evidence type="ECO:0008006" key="3">
    <source>
        <dbReference type="Google" id="ProtNLM"/>
    </source>
</evidence>
<dbReference type="EMBL" id="AYTS01000037">
    <property type="protein sequence ID" value="OOP57238.1"/>
    <property type="molecule type" value="Genomic_DNA"/>
</dbReference>
<dbReference type="STRING" id="1004156.AYP45_04435"/>
<dbReference type="Proteomes" id="UP000189681">
    <property type="component" value="Unassembled WGS sequence"/>
</dbReference>
<evidence type="ECO:0000313" key="2">
    <source>
        <dbReference type="Proteomes" id="UP000189681"/>
    </source>
</evidence>
<sequence>MKLEFDPSLIEEVIFSELKVREEKGDFALTLEYHSCIDPVYENFPSDERPAQFKKIEWDFFKKLGFVKLIKEIFDEFPGLDEKACGGVIAKAVNNFDEGSYLTKGMNQDAGQKRIVVKILPDRFLNIPYLKKLVRHELMHTSDMFSDSYGYRDERLGGNPMEESIIKERYCVFWDIYVDSRLIRNGRETLSDKEGRYQEFSALYKKIPDEVKMAIFDVLWQDENFTHDRILGMAKDVNEVIKISEGLPIKHTFKKKKTILPGAQCPLCQFRTYQWVEGIEQDTYLVNEIKKDFPDWEPEDGVCGQCTEAYKVKKAVC</sequence>
<proteinExistence type="predicted"/>
<accession>A0A1V4AVU1</accession>
<protein>
    <recommendedName>
        <fullName evidence="3">SprT-like domain-containing protein</fullName>
    </recommendedName>
</protein>